<evidence type="ECO:0000256" key="3">
    <source>
        <dbReference type="ARBA" id="ARBA00023163"/>
    </source>
</evidence>
<dbReference type="Gene3D" id="1.10.10.10">
    <property type="entry name" value="Winged helix-like DNA-binding domain superfamily/Winged helix DNA-binding domain"/>
    <property type="match status" value="1"/>
</dbReference>
<dbReference type="AlphaFoldDB" id="A0A1T5NJA0"/>
<evidence type="ECO:0000259" key="4">
    <source>
        <dbReference type="PROSITE" id="PS51118"/>
    </source>
</evidence>
<gene>
    <name evidence="5" type="ORF">SAMN05660461_1849</name>
</gene>
<dbReference type="PROSITE" id="PS51118">
    <property type="entry name" value="HTH_HXLR"/>
    <property type="match status" value="1"/>
</dbReference>
<dbReference type="InterPro" id="IPR036388">
    <property type="entry name" value="WH-like_DNA-bd_sf"/>
</dbReference>
<dbReference type="SUPFAM" id="SSF46785">
    <property type="entry name" value="Winged helix' DNA-binding domain"/>
    <property type="match status" value="1"/>
</dbReference>
<keyword evidence="2" id="KW-0238">DNA-binding</keyword>
<dbReference type="PANTHER" id="PTHR33204">
    <property type="entry name" value="TRANSCRIPTIONAL REGULATOR, MARR FAMILY"/>
    <property type="match status" value="1"/>
</dbReference>
<keyword evidence="1" id="KW-0805">Transcription regulation</keyword>
<name>A0A1T5NJA0_9BACT</name>
<dbReference type="Proteomes" id="UP000190166">
    <property type="component" value="Unassembled WGS sequence"/>
</dbReference>
<feature type="domain" description="HTH hxlR-type" evidence="4">
    <location>
        <begin position="5"/>
        <end position="113"/>
    </location>
</feature>
<dbReference type="InterPro" id="IPR036390">
    <property type="entry name" value="WH_DNA-bd_sf"/>
</dbReference>
<keyword evidence="3" id="KW-0804">Transcription</keyword>
<evidence type="ECO:0000256" key="1">
    <source>
        <dbReference type="ARBA" id="ARBA00023015"/>
    </source>
</evidence>
<dbReference type="RefSeq" id="WP_079469083.1">
    <property type="nucleotide sequence ID" value="NZ_FUZZ01000001.1"/>
</dbReference>
<dbReference type="Pfam" id="PF01638">
    <property type="entry name" value="HxlR"/>
    <property type="match status" value="1"/>
</dbReference>
<dbReference type="STRING" id="393003.SAMN05660461_1849"/>
<protein>
    <submittedName>
        <fullName evidence="5">Transcriptional regulator, HxlR family</fullName>
    </submittedName>
</protein>
<dbReference type="GO" id="GO:0003677">
    <property type="term" value="F:DNA binding"/>
    <property type="evidence" value="ECO:0007669"/>
    <property type="project" value="UniProtKB-KW"/>
</dbReference>
<proteinExistence type="predicted"/>
<evidence type="ECO:0000256" key="2">
    <source>
        <dbReference type="ARBA" id="ARBA00023125"/>
    </source>
</evidence>
<keyword evidence="6" id="KW-1185">Reference proteome</keyword>
<reference evidence="5 6" key="1">
    <citation type="submission" date="2017-02" db="EMBL/GenBank/DDBJ databases">
        <authorList>
            <person name="Peterson S.W."/>
        </authorList>
    </citation>
    <scope>NUCLEOTIDE SEQUENCE [LARGE SCALE GENOMIC DNA]</scope>
    <source>
        <strain evidence="5 6">DSM 18108</strain>
    </source>
</reference>
<sequence>MGPICKKGYSAGDLRFVQDALYVLGGKWKLEVIRSIAQGNSRFGEIRKSLPKITTRTLSRELKELEANHIIERTIQDDFPPVVNYTFTSYSKALAPVIDYLINWAAAHREEVIRAGSLSASS</sequence>
<organism evidence="5 6">
    <name type="scientific">Chitinophaga ginsengisegetis</name>
    <dbReference type="NCBI Taxonomy" id="393003"/>
    <lineage>
        <taxon>Bacteria</taxon>
        <taxon>Pseudomonadati</taxon>
        <taxon>Bacteroidota</taxon>
        <taxon>Chitinophagia</taxon>
        <taxon>Chitinophagales</taxon>
        <taxon>Chitinophagaceae</taxon>
        <taxon>Chitinophaga</taxon>
    </lineage>
</organism>
<evidence type="ECO:0000313" key="6">
    <source>
        <dbReference type="Proteomes" id="UP000190166"/>
    </source>
</evidence>
<evidence type="ECO:0000313" key="5">
    <source>
        <dbReference type="EMBL" id="SKD00522.1"/>
    </source>
</evidence>
<dbReference type="InterPro" id="IPR002577">
    <property type="entry name" value="HTH_HxlR"/>
</dbReference>
<accession>A0A1T5NJA0</accession>
<dbReference type="EMBL" id="FUZZ01000001">
    <property type="protein sequence ID" value="SKD00522.1"/>
    <property type="molecule type" value="Genomic_DNA"/>
</dbReference>